<dbReference type="Proteomes" id="UP001597055">
    <property type="component" value="Unassembled WGS sequence"/>
</dbReference>
<accession>A0ABW3AH17</accession>
<evidence type="ECO:0000313" key="2">
    <source>
        <dbReference type="Proteomes" id="UP001597055"/>
    </source>
</evidence>
<name>A0ABW3AH17_9MICO</name>
<keyword evidence="2" id="KW-1185">Reference proteome</keyword>
<organism evidence="1 2">
    <name type="scientific">Microbacterium insulae</name>
    <dbReference type="NCBI Taxonomy" id="483014"/>
    <lineage>
        <taxon>Bacteria</taxon>
        <taxon>Bacillati</taxon>
        <taxon>Actinomycetota</taxon>
        <taxon>Actinomycetes</taxon>
        <taxon>Micrococcales</taxon>
        <taxon>Microbacteriaceae</taxon>
        <taxon>Microbacterium</taxon>
    </lineage>
</organism>
<sequence>MLDVTLAPGVAPPIPDPARRFHTTGSCGLCGNALIEAFWSTMQREPPDRTSWDYRAQLASAIFERIEGFYNPRRRHHQPRQLQPRRR</sequence>
<evidence type="ECO:0008006" key="3">
    <source>
        <dbReference type="Google" id="ProtNLM"/>
    </source>
</evidence>
<dbReference type="EMBL" id="JBHTII010000001">
    <property type="protein sequence ID" value="MFD0790238.1"/>
    <property type="molecule type" value="Genomic_DNA"/>
</dbReference>
<reference evidence="2" key="1">
    <citation type="journal article" date="2019" name="Int. J. Syst. Evol. Microbiol.">
        <title>The Global Catalogue of Microorganisms (GCM) 10K type strain sequencing project: providing services to taxonomists for standard genome sequencing and annotation.</title>
        <authorList>
            <consortium name="The Broad Institute Genomics Platform"/>
            <consortium name="The Broad Institute Genome Sequencing Center for Infectious Disease"/>
            <person name="Wu L."/>
            <person name="Ma J."/>
        </authorList>
    </citation>
    <scope>NUCLEOTIDE SEQUENCE [LARGE SCALE GENOMIC DNA]</scope>
    <source>
        <strain evidence="2">CCUG 54523</strain>
    </source>
</reference>
<comment type="caution">
    <text evidence="1">The sequence shown here is derived from an EMBL/GenBank/DDBJ whole genome shotgun (WGS) entry which is preliminary data.</text>
</comment>
<proteinExistence type="predicted"/>
<protein>
    <recommendedName>
        <fullName evidence="3">Integrase catalytic domain-containing protein</fullName>
    </recommendedName>
</protein>
<gene>
    <name evidence="1" type="ORF">ACFQ0P_07510</name>
</gene>
<dbReference type="RefSeq" id="WP_204977973.1">
    <property type="nucleotide sequence ID" value="NZ_JBHTII010000001.1"/>
</dbReference>
<evidence type="ECO:0000313" key="1">
    <source>
        <dbReference type="EMBL" id="MFD0790238.1"/>
    </source>
</evidence>